<name>A0A485N3K3_LYNPA</name>
<gene>
    <name evidence="1" type="ORF">LYPA_23C018858</name>
</gene>
<dbReference type="Proteomes" id="UP000386466">
    <property type="component" value="Unassembled WGS sequence"/>
</dbReference>
<dbReference type="EMBL" id="CAAGRJ010009520">
    <property type="protein sequence ID" value="VFV27047.1"/>
    <property type="molecule type" value="Genomic_DNA"/>
</dbReference>
<sequence length="66" mass="6649">MAASSFCSEDSSCFLSTPASVSGLPAAGRQPGPSPPSSTSWNTQHVSIFTSTFISSNPSLPGALTT</sequence>
<reference evidence="1 2" key="1">
    <citation type="submission" date="2019-01" db="EMBL/GenBank/DDBJ databases">
        <authorList>
            <person name="Alioto T."/>
            <person name="Alioto T."/>
        </authorList>
    </citation>
    <scope>NUCLEOTIDE SEQUENCE [LARGE SCALE GENOMIC DNA]</scope>
</reference>
<dbReference type="AlphaFoldDB" id="A0A485N3K3"/>
<evidence type="ECO:0000313" key="2">
    <source>
        <dbReference type="Proteomes" id="UP000386466"/>
    </source>
</evidence>
<accession>A0A485N3K3</accession>
<keyword evidence="2" id="KW-1185">Reference proteome</keyword>
<organism evidence="1 2">
    <name type="scientific">Lynx pardinus</name>
    <name type="common">Iberian lynx</name>
    <name type="synonym">Felis pardina</name>
    <dbReference type="NCBI Taxonomy" id="191816"/>
    <lineage>
        <taxon>Eukaryota</taxon>
        <taxon>Metazoa</taxon>
        <taxon>Chordata</taxon>
        <taxon>Craniata</taxon>
        <taxon>Vertebrata</taxon>
        <taxon>Euteleostomi</taxon>
        <taxon>Mammalia</taxon>
        <taxon>Eutheria</taxon>
        <taxon>Laurasiatheria</taxon>
        <taxon>Carnivora</taxon>
        <taxon>Feliformia</taxon>
        <taxon>Felidae</taxon>
        <taxon>Felinae</taxon>
        <taxon>Lynx</taxon>
    </lineage>
</organism>
<evidence type="ECO:0000313" key="1">
    <source>
        <dbReference type="EMBL" id="VFV27047.1"/>
    </source>
</evidence>
<proteinExistence type="predicted"/>
<protein>
    <submittedName>
        <fullName evidence="1">Uncharacterized protein</fullName>
    </submittedName>
</protein>